<feature type="compositionally biased region" description="Polar residues" evidence="7">
    <location>
        <begin position="471"/>
        <end position="496"/>
    </location>
</feature>
<dbReference type="EMBL" id="CAWUHC010000020">
    <property type="protein sequence ID" value="CAK7217366.1"/>
    <property type="molecule type" value="Genomic_DNA"/>
</dbReference>
<gene>
    <name evidence="9" type="ORF">SBRCBS47491_003139</name>
</gene>
<sequence>MFLYAQGNSIVCCHHDTLTIERRFSRHPDEVLLLAVDNMSERGAGRLVVSYDASQNAIVWDIMTGNEVARFASFSNLTAVAWMRNGAVAFGNDSGTIILFEPETSEHVSFRTIDQIAVTALAPATDCRTFAIGYQNGSILICNLQPRFTILHNLTTSRGPSPIVGLSWHASSTRQRSDMLAVQTYDGDLRVWSVAKAHNGVEPAKVVRILKRTDNYFPGPNWMNWSKNGRIIQFSEGETLSWDVRTKHVTYDSIPTLEHVRGLAVYGPGASLFTLGANNTVQQFDLNAPAVLVADVQHPANLLPPSPPVSVEEQEKEAAAAAAAAAAASNALETATNSSAAMTSESEISIHLDGGVSESDDDYQSPLARLVNAGQMVDDTESDIARTVSATSSAVSHISDQSSKSGTSSKTPGRYAGSVQSRSGMTEHTYMSIGSSLKSSIHPNMYQQPQMQQQQTLQQQQQQQQYRKMHSQQNRQSVSTYSTTTGASVSTANSSHRAPRPSRLRNEVPRSPDDAKVLDLFKFTRSRLSDVPYRMPPAPNNGNRLTNDDLRRQMLYTIFGWTEDIGELVRDEMDRYPAGSANRILLAKWLGDIDPDIMMATSESMTSSDWMLLALSGIGSQASQHKLGRAYTQRLLESGDVHAAATIMIGMGDCNDAIEIYASHHKYMEALIVAALFYPSVWERQSHLIKKWGEWAIKNGRRELAIRCAACTGKESTEPWTSPSAAQITFPSIQSALPELNSPPLSPPSLVQRGPQRSIAKSSALRLITNFGDATSNTRAQIFNENGGATPIAAGVTPIAVSAISPGPDGANDATTAFIRPSQRSVFNTPSSARPGGGGFGRQRLPSIGEGPQGTQDANHPRNVLQGVSNALGLASQSTESLTDDSDAAPADVLNVPETSNFSIGMALPRASTSSPLYRRKEQPPPSPSPASLAMLMDGRHSRNGPRNRIPVGLDLQLAPVQPEAILDMTSPEQTGASTNRYRWPTRRRGPGSVSSSVTSNSSIAHGPRSNRFRTGDAPNTSKTLDEYISGLEVMNAKAARASSKERHLKSRDLVRHRRPSVTTPSASSVSTVTSHSREPSSDVRDWAQSRSRAGSKTGGKRSPRSPVPMSPEDLISLSSTPRLFARDEPPVEHEVAPLTVKKAVATMSTTPAPVSMQLPLRPSSKSRPNSRASSRGRAARNRSPDRQPLTLEIPRGRNASRTASTIRSPSSPLPFSNNAAQYQDSGDENDDYRKALDAQEKFRNRDRTSHRGRSSSQGRREASPGSVKARERSRSRRRPTPDVPSSTTPAPSRKDRTQAGPPPAPSALAVASGIGFDRYPPSQQAAGEELGKRRTQSAMTNRGDLRQLSKDERAQRKAAAARELEERRKSLVRHPLAPSIMHPDYLSPGLNQTFGQISEVTEPSSDMYVRSSDLPMRSQSTEPGAMTGMSSSSSRTRSMFAPRAPSIGLPATPKAMRLVMEPGAGAGASAAPSVPPIPASYNYQRSSPPRSGHSSPENKQPKREEQQQQPEQQQQQPAPLTLSASTYTLRSDVPPAPKTSIPTKSEDTLTLLPSTVYQPPSMSRAAIPRSMSAPPQELVYHKGSMSQDFTSSRKGSRGQNPTIPESRNDNDDDVAATLSPTIYRRPSLDNMLPPPPPPLPAPPMLKELAHLAVPPPPPPAPLPFGSSMNKPPVVYGGHTTGTIEVVMDDGEVQPVMTISAQNNSNTNSQYYPPPPPPPPVIPIPEPQPQSQSRNGHHRGRSSTDNSIAGRISRATERMRSASRGANAASRTKSPEITMVPYESIQIPQMQQQHMVHAPYESVPTLGYSTRNSPPQQFQAPQPLTQQLMQQHQNQLTLQQQQEFQNQTRTGLHQSEMI</sequence>
<feature type="compositionally biased region" description="Basic and acidic residues" evidence="7">
    <location>
        <begin position="1344"/>
        <end position="1370"/>
    </location>
</feature>
<evidence type="ECO:0000256" key="2">
    <source>
        <dbReference type="ARBA" id="ARBA00022553"/>
    </source>
</evidence>
<dbReference type="Gene3D" id="2.130.10.10">
    <property type="entry name" value="YVTN repeat-like/Quinoprotein amine dehydrogenase"/>
    <property type="match status" value="1"/>
</dbReference>
<feature type="compositionally biased region" description="Basic and acidic residues" evidence="7">
    <location>
        <begin position="1043"/>
        <end position="1054"/>
    </location>
</feature>
<organism evidence="9 10">
    <name type="scientific">Sporothrix bragantina</name>
    <dbReference type="NCBI Taxonomy" id="671064"/>
    <lineage>
        <taxon>Eukaryota</taxon>
        <taxon>Fungi</taxon>
        <taxon>Dikarya</taxon>
        <taxon>Ascomycota</taxon>
        <taxon>Pezizomycotina</taxon>
        <taxon>Sordariomycetes</taxon>
        <taxon>Sordariomycetidae</taxon>
        <taxon>Ophiostomatales</taxon>
        <taxon>Ophiostomataceae</taxon>
        <taxon>Sporothrix</taxon>
    </lineage>
</organism>
<feature type="region of interest" description="Disordered" evidence="7">
    <location>
        <begin position="1151"/>
        <end position="1370"/>
    </location>
</feature>
<feature type="compositionally biased region" description="Pro residues" evidence="7">
    <location>
        <begin position="1712"/>
        <end position="1728"/>
    </location>
</feature>
<evidence type="ECO:0000256" key="6">
    <source>
        <dbReference type="ARBA" id="ARBA00023242"/>
    </source>
</evidence>
<evidence type="ECO:0000256" key="5">
    <source>
        <dbReference type="ARBA" id="ARBA00023163"/>
    </source>
</evidence>
<keyword evidence="5" id="KW-0804">Transcription</keyword>
<feature type="compositionally biased region" description="Polar residues" evidence="7">
    <location>
        <begin position="971"/>
        <end position="981"/>
    </location>
</feature>
<keyword evidence="2" id="KW-0597">Phosphoprotein</keyword>
<dbReference type="SUPFAM" id="SSF50978">
    <property type="entry name" value="WD40 repeat-like"/>
    <property type="match status" value="1"/>
</dbReference>
<evidence type="ECO:0000259" key="8">
    <source>
        <dbReference type="Pfam" id="PF23774"/>
    </source>
</evidence>
<keyword evidence="10" id="KW-1185">Reference proteome</keyword>
<proteinExistence type="predicted"/>
<evidence type="ECO:0000256" key="1">
    <source>
        <dbReference type="ARBA" id="ARBA00004123"/>
    </source>
</evidence>
<feature type="compositionally biased region" description="Basic and acidic residues" evidence="7">
    <location>
        <begin position="1076"/>
        <end position="1088"/>
    </location>
</feature>
<protein>
    <recommendedName>
        <fullName evidence="8">Gem-associated protein 5 TPR domain-containing protein</fullName>
    </recommendedName>
</protein>
<feature type="compositionally biased region" description="Low complexity" evidence="7">
    <location>
        <begin position="1061"/>
        <end position="1075"/>
    </location>
</feature>
<feature type="compositionally biased region" description="Low complexity" evidence="7">
    <location>
        <begin position="391"/>
        <end position="413"/>
    </location>
</feature>
<dbReference type="Pfam" id="PF23774">
    <property type="entry name" value="TPR_GEMI5"/>
    <property type="match status" value="1"/>
</dbReference>
<feature type="compositionally biased region" description="Low complexity" evidence="7">
    <location>
        <begin position="1486"/>
        <end position="1499"/>
    </location>
</feature>
<feature type="compositionally biased region" description="Basic and acidic residues" evidence="7">
    <location>
        <begin position="1259"/>
        <end position="1273"/>
    </location>
</feature>
<feature type="region of interest" description="Disordered" evidence="7">
    <location>
        <begin position="1703"/>
        <end position="1750"/>
    </location>
</feature>
<feature type="region of interest" description="Disordered" evidence="7">
    <location>
        <begin position="1415"/>
        <end position="1440"/>
    </location>
</feature>
<feature type="compositionally biased region" description="Polar residues" evidence="7">
    <location>
        <begin position="1200"/>
        <end position="1225"/>
    </location>
</feature>
<feature type="region of interest" description="Disordered" evidence="7">
    <location>
        <begin position="391"/>
        <end position="425"/>
    </location>
</feature>
<feature type="compositionally biased region" description="Low complexity" evidence="7">
    <location>
        <begin position="1762"/>
        <end position="1771"/>
    </location>
</feature>
<keyword evidence="6" id="KW-0539">Nucleus</keyword>
<dbReference type="Proteomes" id="UP001642406">
    <property type="component" value="Unassembled WGS sequence"/>
</dbReference>
<reference evidence="9 10" key="1">
    <citation type="submission" date="2024-01" db="EMBL/GenBank/DDBJ databases">
        <authorList>
            <person name="Allen C."/>
            <person name="Tagirdzhanova G."/>
        </authorList>
    </citation>
    <scope>NUCLEOTIDE SEQUENCE [LARGE SCALE GENOMIC DNA]</scope>
</reference>
<evidence type="ECO:0000256" key="3">
    <source>
        <dbReference type="ARBA" id="ARBA00022884"/>
    </source>
</evidence>
<feature type="domain" description="Gem-associated protein 5 TPR" evidence="8">
    <location>
        <begin position="558"/>
        <end position="713"/>
    </location>
</feature>
<feature type="compositionally biased region" description="Polar residues" evidence="7">
    <location>
        <begin position="1552"/>
        <end position="1562"/>
    </location>
</feature>
<feature type="compositionally biased region" description="Low complexity" evidence="7">
    <location>
        <begin position="1160"/>
        <end position="1177"/>
    </location>
</feature>
<feature type="compositionally biased region" description="Low complexity" evidence="7">
    <location>
        <begin position="1508"/>
        <end position="1518"/>
    </location>
</feature>
<evidence type="ECO:0000256" key="4">
    <source>
        <dbReference type="ARBA" id="ARBA00023015"/>
    </source>
</evidence>
<evidence type="ECO:0000313" key="9">
    <source>
        <dbReference type="EMBL" id="CAK7217366.1"/>
    </source>
</evidence>
<dbReference type="PANTHER" id="PTHR15528">
    <property type="entry name" value="PEROXISOME PROLIFERATOR ACTIVATED RECEPTOR GAMMA COACTIVATOR 1 PGC-1 -RELATED"/>
    <property type="match status" value="1"/>
</dbReference>
<feature type="region of interest" description="Disordered" evidence="7">
    <location>
        <begin position="1586"/>
        <end position="1615"/>
    </location>
</feature>
<feature type="compositionally biased region" description="Basic and acidic residues" evidence="7">
    <location>
        <begin position="1232"/>
        <end position="1250"/>
    </location>
</feature>
<evidence type="ECO:0000313" key="10">
    <source>
        <dbReference type="Proteomes" id="UP001642406"/>
    </source>
</evidence>
<feature type="region of interest" description="Disordered" evidence="7">
    <location>
        <begin position="914"/>
        <end position="951"/>
    </location>
</feature>
<dbReference type="PANTHER" id="PTHR15528:SF11">
    <property type="entry name" value="FI18188P1"/>
    <property type="match status" value="1"/>
</dbReference>
<keyword evidence="4" id="KW-0805">Transcription regulation</keyword>
<comment type="subcellular location">
    <subcellularLocation>
        <location evidence="1">Nucleus</location>
    </subcellularLocation>
</comment>
<feature type="region of interest" description="Disordered" evidence="7">
    <location>
        <begin position="1466"/>
        <end position="1572"/>
    </location>
</feature>
<keyword evidence="3" id="KW-0694">RNA-binding</keyword>
<feature type="region of interest" description="Disordered" evidence="7">
    <location>
        <begin position="1039"/>
        <end position="1116"/>
    </location>
</feature>
<feature type="region of interest" description="Disordered" evidence="7">
    <location>
        <begin position="826"/>
        <end position="862"/>
    </location>
</feature>
<dbReference type="InterPro" id="IPR034605">
    <property type="entry name" value="PGC-1"/>
</dbReference>
<feature type="compositionally biased region" description="Low complexity" evidence="7">
    <location>
        <begin position="991"/>
        <end position="1003"/>
    </location>
</feature>
<accession>A0ABP0BCT9</accession>
<name>A0ABP0BCT9_9PEZI</name>
<feature type="region of interest" description="Disordered" evidence="7">
    <location>
        <begin position="1756"/>
        <end position="1775"/>
    </location>
</feature>
<dbReference type="InterPro" id="IPR036322">
    <property type="entry name" value="WD40_repeat_dom_sf"/>
</dbReference>
<dbReference type="InterPro" id="IPR015943">
    <property type="entry name" value="WD40/YVTN_repeat-like_dom_sf"/>
</dbReference>
<dbReference type="InterPro" id="IPR056421">
    <property type="entry name" value="TPR_GEMI5"/>
</dbReference>
<feature type="compositionally biased region" description="Low complexity" evidence="7">
    <location>
        <begin position="1427"/>
        <end position="1440"/>
    </location>
</feature>
<feature type="region of interest" description="Disordered" evidence="7">
    <location>
        <begin position="966"/>
        <end position="1022"/>
    </location>
</feature>
<feature type="compositionally biased region" description="Low complexity" evidence="7">
    <location>
        <begin position="448"/>
        <end position="465"/>
    </location>
</feature>
<feature type="compositionally biased region" description="Polar residues" evidence="7">
    <location>
        <begin position="1586"/>
        <end position="1606"/>
    </location>
</feature>
<evidence type="ECO:0000256" key="7">
    <source>
        <dbReference type="SAM" id="MobiDB-lite"/>
    </source>
</evidence>
<comment type="caution">
    <text evidence="9">The sequence shown here is derived from an EMBL/GenBank/DDBJ whole genome shotgun (WGS) entry which is preliminary data.</text>
</comment>
<feature type="region of interest" description="Disordered" evidence="7">
    <location>
        <begin position="448"/>
        <end position="511"/>
    </location>
</feature>